<reference evidence="2" key="2">
    <citation type="journal article" date="2014" name="ISME J.">
        <title>Microbial stratification in low pH oxic and suboxic macroscopic growths along an acid mine drainage.</title>
        <authorList>
            <person name="Mendez-Garcia C."/>
            <person name="Mesa V."/>
            <person name="Sprenger R.R."/>
            <person name="Richter M."/>
            <person name="Diez M.S."/>
            <person name="Solano J."/>
            <person name="Bargiela R."/>
            <person name="Golyshina O.V."/>
            <person name="Manteca A."/>
            <person name="Ramos J.L."/>
            <person name="Gallego J.R."/>
            <person name="Llorente I."/>
            <person name="Martins Dos Santos V.A."/>
            <person name="Jensen O.N."/>
            <person name="Pelaez A.I."/>
            <person name="Sanchez J."/>
            <person name="Ferrer M."/>
        </authorList>
    </citation>
    <scope>NUCLEOTIDE SEQUENCE</scope>
</reference>
<organism evidence="2">
    <name type="scientific">mine drainage metagenome</name>
    <dbReference type="NCBI Taxonomy" id="410659"/>
    <lineage>
        <taxon>unclassified sequences</taxon>
        <taxon>metagenomes</taxon>
        <taxon>ecological metagenomes</taxon>
    </lineage>
</organism>
<dbReference type="PANTHER" id="PTHR11236">
    <property type="entry name" value="AMINOBENZOATE/ANTHRANILATE SYNTHASE"/>
    <property type="match status" value="1"/>
</dbReference>
<evidence type="ECO:0000259" key="1">
    <source>
        <dbReference type="Pfam" id="PF00425"/>
    </source>
</evidence>
<feature type="non-terminal residue" evidence="2">
    <location>
        <position position="245"/>
    </location>
</feature>
<name>T1A9E9_9ZZZZ</name>
<gene>
    <name evidence="2" type="ORF">B1A_12310</name>
</gene>
<dbReference type="SUPFAM" id="SSF56322">
    <property type="entry name" value="ADC synthase"/>
    <property type="match status" value="1"/>
</dbReference>
<sequence>GVERLFTGGISHTFQNFEEMRNSIKRLTPIILTFGMVSSVYPALKIPFQKWPNGIALLDSEIKEQEYIRNTIPSPVSYSSIKIEKSHRESVKNAIEKIKNGEILQVVLSSEIQLGDIDLMNTLEFFMDNDRSSYVFLYKVGNNILLGSSPENLVKYGQGKCQINPIAGTIPLNHNGMNDELLVEELLSDEKELLEHRMLVDLARNDLGKVSIAGTVKVTKAHYVQKFASVMHILSNVESEIMDGF</sequence>
<dbReference type="PRINTS" id="PR00095">
    <property type="entry name" value="ANTSNTHASEI"/>
</dbReference>
<reference evidence="2" key="1">
    <citation type="submission" date="2013-08" db="EMBL/GenBank/DDBJ databases">
        <authorList>
            <person name="Mendez C."/>
            <person name="Richter M."/>
            <person name="Ferrer M."/>
            <person name="Sanchez J."/>
        </authorList>
    </citation>
    <scope>NUCLEOTIDE SEQUENCE</scope>
</reference>
<dbReference type="InterPro" id="IPR005801">
    <property type="entry name" value="ADC_synthase"/>
</dbReference>
<evidence type="ECO:0000313" key="2">
    <source>
        <dbReference type="EMBL" id="EQD53627.1"/>
    </source>
</evidence>
<accession>T1A9E9</accession>
<dbReference type="Gene3D" id="3.60.120.10">
    <property type="entry name" value="Anthranilate synthase"/>
    <property type="match status" value="1"/>
</dbReference>
<comment type="caution">
    <text evidence="2">The sequence shown here is derived from an EMBL/GenBank/DDBJ whole genome shotgun (WGS) entry which is preliminary data.</text>
</comment>
<dbReference type="GO" id="GO:0000162">
    <property type="term" value="P:L-tryptophan biosynthetic process"/>
    <property type="evidence" value="ECO:0007669"/>
    <property type="project" value="TreeGrafter"/>
</dbReference>
<dbReference type="InterPro" id="IPR019999">
    <property type="entry name" value="Anth_synth_I-like"/>
</dbReference>
<dbReference type="InterPro" id="IPR015890">
    <property type="entry name" value="Chorismate_C"/>
</dbReference>
<feature type="non-terminal residue" evidence="2">
    <location>
        <position position="1"/>
    </location>
</feature>
<dbReference type="Pfam" id="PF00425">
    <property type="entry name" value="Chorismate_bind"/>
    <property type="match status" value="1"/>
</dbReference>
<dbReference type="EMBL" id="AUZX01008925">
    <property type="protein sequence ID" value="EQD53627.1"/>
    <property type="molecule type" value="Genomic_DNA"/>
</dbReference>
<proteinExistence type="predicted"/>
<dbReference type="AlphaFoldDB" id="T1A9E9"/>
<dbReference type="PANTHER" id="PTHR11236:SF9">
    <property type="entry name" value="ANTHRANILATE SYNTHASE COMPONENT 1"/>
    <property type="match status" value="1"/>
</dbReference>
<protein>
    <submittedName>
        <fullName evidence="2">Anthranilate synthase component I</fullName>
    </submittedName>
</protein>
<feature type="domain" description="Chorismate-utilising enzyme C-terminal" evidence="1">
    <location>
        <begin position="85"/>
        <end position="242"/>
    </location>
</feature>